<organism evidence="4 5">
    <name type="scientific">Trichoderma gamsii</name>
    <dbReference type="NCBI Taxonomy" id="398673"/>
    <lineage>
        <taxon>Eukaryota</taxon>
        <taxon>Fungi</taxon>
        <taxon>Dikarya</taxon>
        <taxon>Ascomycota</taxon>
        <taxon>Pezizomycotina</taxon>
        <taxon>Sordariomycetes</taxon>
        <taxon>Hypocreomycetidae</taxon>
        <taxon>Hypocreales</taxon>
        <taxon>Hypocreaceae</taxon>
        <taxon>Trichoderma</taxon>
    </lineage>
</organism>
<evidence type="ECO:0000256" key="1">
    <source>
        <dbReference type="SAM" id="Coils"/>
    </source>
</evidence>
<evidence type="ECO:0000256" key="2">
    <source>
        <dbReference type="SAM" id="MobiDB-lite"/>
    </source>
</evidence>
<name>A0A2K0TIB9_9HYPO</name>
<dbReference type="InterPro" id="IPR022210">
    <property type="entry name" value="TF_GCR1-like"/>
</dbReference>
<proteinExistence type="predicted"/>
<evidence type="ECO:0000259" key="3">
    <source>
        <dbReference type="Pfam" id="PF12550"/>
    </source>
</evidence>
<sequence>MALLTAPKGLSADPPGSRSYLRGSGTVTPDFRKGELKKMKKMMKKRKEEKKRESLSKGIKNSSLVDRVPADLARVVVNMQQYYASGVGELAEKLGSVEEELRRAKEENVMMKKRLDMHFGMLGQTAEFMQRISEGLGGGMMGGEEVGGKEGEEELNQGFGEDEDDGDLAMDGVDMEVPPTPVDDDRLPMRSTGRMASSRRMVREKSPLQKRKGKEAKRRTAAKVLPIREKMIRPQDNGDADEVDANLESLRLEQSHNGREDNDIADGEDDARVLEGAPRLQEAIRRDALQRAISRDTMRRSRFTPINRMPSRQSTPSSGEDNSDSDEYRPPSSPSAASCCSSFSSSESPPSLYEEEITPSSSTTTVAKLASPPNPQLPTPPPTASLSSSSSSSSPRPRYRESRHTTEDRHASGPPGKPFKFHRMGRTVLDVWTEYKIGSKGNPAIEALERQYGTGWRTGGTGGIQDLKYASNYVSVRQKVVRYVEEMCEREGISEREAMRRLDERVDGRMQMLISAVRKGQDPFVVIPKR</sequence>
<protein>
    <recommendedName>
        <fullName evidence="3">Transcription activator GCR1-like domain-containing protein</fullName>
    </recommendedName>
</protein>
<feature type="compositionally biased region" description="Low complexity" evidence="2">
    <location>
        <begin position="384"/>
        <end position="396"/>
    </location>
</feature>
<feature type="compositionally biased region" description="Low complexity" evidence="2">
    <location>
        <begin position="334"/>
        <end position="351"/>
    </location>
</feature>
<accession>A0A2K0TIB9</accession>
<gene>
    <name evidence="4" type="ORF">TGAMA5MH_02970</name>
</gene>
<reference evidence="4 5" key="1">
    <citation type="submission" date="2017-02" db="EMBL/GenBank/DDBJ databases">
        <title>Genomes of Trichoderma spp. with biocontrol activity.</title>
        <authorList>
            <person name="Gardiner D."/>
            <person name="Kazan K."/>
            <person name="Vos C."/>
            <person name="Harvey P."/>
        </authorList>
    </citation>
    <scope>NUCLEOTIDE SEQUENCE [LARGE SCALE GENOMIC DNA]</scope>
    <source>
        <strain evidence="4 5">A5MH</strain>
    </source>
</reference>
<feature type="compositionally biased region" description="Basic and acidic residues" evidence="2">
    <location>
        <begin position="250"/>
        <end position="262"/>
    </location>
</feature>
<evidence type="ECO:0000313" key="4">
    <source>
        <dbReference type="EMBL" id="PNP45247.1"/>
    </source>
</evidence>
<dbReference type="Proteomes" id="UP000236546">
    <property type="component" value="Unassembled WGS sequence"/>
</dbReference>
<feature type="domain" description="Transcription activator GCR1-like" evidence="3">
    <location>
        <begin position="419"/>
        <end position="504"/>
    </location>
</feature>
<feature type="compositionally biased region" description="Polar residues" evidence="2">
    <location>
        <begin position="310"/>
        <end position="320"/>
    </location>
</feature>
<feature type="compositionally biased region" description="Basic and acidic residues" evidence="2">
    <location>
        <begin position="282"/>
        <end position="299"/>
    </location>
</feature>
<feature type="compositionally biased region" description="Basic and acidic residues" evidence="2">
    <location>
        <begin position="398"/>
        <end position="411"/>
    </location>
</feature>
<evidence type="ECO:0000313" key="5">
    <source>
        <dbReference type="Proteomes" id="UP000236546"/>
    </source>
</evidence>
<feature type="region of interest" description="Disordered" evidence="2">
    <location>
        <begin position="1"/>
        <end position="60"/>
    </location>
</feature>
<feature type="compositionally biased region" description="Pro residues" evidence="2">
    <location>
        <begin position="372"/>
        <end position="383"/>
    </location>
</feature>
<dbReference type="Pfam" id="PF12550">
    <property type="entry name" value="GCR1_C"/>
    <property type="match status" value="1"/>
</dbReference>
<comment type="caution">
    <text evidence="4">The sequence shown here is derived from an EMBL/GenBank/DDBJ whole genome shotgun (WGS) entry which is preliminary data.</text>
</comment>
<keyword evidence="1" id="KW-0175">Coiled coil</keyword>
<feature type="region of interest" description="Disordered" evidence="2">
    <location>
        <begin position="177"/>
        <end position="420"/>
    </location>
</feature>
<dbReference type="EMBL" id="MTYH01000025">
    <property type="protein sequence ID" value="PNP45247.1"/>
    <property type="molecule type" value="Genomic_DNA"/>
</dbReference>
<dbReference type="OrthoDB" id="428577at2759"/>
<dbReference type="AlphaFoldDB" id="A0A2K0TIB9"/>
<feature type="compositionally biased region" description="Basic residues" evidence="2">
    <location>
        <begin position="208"/>
        <end position="221"/>
    </location>
</feature>
<feature type="coiled-coil region" evidence="1">
    <location>
        <begin position="87"/>
        <end position="114"/>
    </location>
</feature>
<feature type="compositionally biased region" description="Basic residues" evidence="2">
    <location>
        <begin position="38"/>
        <end position="49"/>
    </location>
</feature>